<feature type="domain" description="Acyl-CoA dehydrogenase C-terminal" evidence="3">
    <location>
        <begin position="260"/>
        <end position="395"/>
    </location>
</feature>
<evidence type="ECO:0000313" key="5">
    <source>
        <dbReference type="Proteomes" id="UP001205046"/>
    </source>
</evidence>
<dbReference type="InterPro" id="IPR013107">
    <property type="entry name" value="Acyl-CoA_DH_C"/>
</dbReference>
<dbReference type="PANTHER" id="PTHR43884">
    <property type="entry name" value="ACYL-COA DEHYDROGENASE"/>
    <property type="match status" value="1"/>
</dbReference>
<dbReference type="Pfam" id="PF02771">
    <property type="entry name" value="Acyl-CoA_dh_N"/>
    <property type="match status" value="1"/>
</dbReference>
<dbReference type="InterPro" id="IPR036250">
    <property type="entry name" value="AcylCo_DH-like_C"/>
</dbReference>
<evidence type="ECO:0000259" key="2">
    <source>
        <dbReference type="Pfam" id="PF02771"/>
    </source>
</evidence>
<dbReference type="InterPro" id="IPR037069">
    <property type="entry name" value="AcylCoA_DH/ox_N_sf"/>
</dbReference>
<evidence type="ECO:0000313" key="4">
    <source>
        <dbReference type="EMBL" id="MCT1606285.1"/>
    </source>
</evidence>
<dbReference type="PIRSF" id="PIRSF016578">
    <property type="entry name" value="HsaA"/>
    <property type="match status" value="1"/>
</dbReference>
<feature type="domain" description="Acyl-CoA dehydrogenase/oxidase N-terminal" evidence="2">
    <location>
        <begin position="29"/>
        <end position="140"/>
    </location>
</feature>
<dbReference type="Pfam" id="PF08028">
    <property type="entry name" value="Acyl-CoA_dh_2"/>
    <property type="match status" value="1"/>
</dbReference>
<proteinExistence type="predicted"/>
<dbReference type="Gene3D" id="1.10.540.10">
    <property type="entry name" value="Acyl-CoA dehydrogenase/oxidase, N-terminal domain"/>
    <property type="match status" value="1"/>
</dbReference>
<organism evidence="4 5">
    <name type="scientific">Nesterenkonia massiliensis</name>
    <dbReference type="NCBI Taxonomy" id="1232429"/>
    <lineage>
        <taxon>Bacteria</taxon>
        <taxon>Bacillati</taxon>
        <taxon>Actinomycetota</taxon>
        <taxon>Actinomycetes</taxon>
        <taxon>Micrococcales</taxon>
        <taxon>Micrococcaceae</taxon>
        <taxon>Nesterenkonia</taxon>
    </lineage>
</organism>
<dbReference type="SUPFAM" id="SSF47203">
    <property type="entry name" value="Acyl-CoA dehydrogenase C-terminal domain-like"/>
    <property type="match status" value="1"/>
</dbReference>
<comment type="caution">
    <text evidence="4">The sequence shown here is derived from an EMBL/GenBank/DDBJ whole genome shotgun (WGS) entry which is preliminary data.</text>
</comment>
<dbReference type="EMBL" id="JALXMO010000004">
    <property type="protein sequence ID" value="MCT1606285.1"/>
    <property type="molecule type" value="Genomic_DNA"/>
</dbReference>
<dbReference type="InterPro" id="IPR009100">
    <property type="entry name" value="AcylCoA_DH/oxidase_NM_dom_sf"/>
</dbReference>
<evidence type="ECO:0000256" key="1">
    <source>
        <dbReference type="ARBA" id="ARBA00023002"/>
    </source>
</evidence>
<dbReference type="Proteomes" id="UP001205046">
    <property type="component" value="Unassembled WGS sequence"/>
</dbReference>
<accession>A0ABT2HNM9</accession>
<sequence length="420" mass="45910">MSETTLTPPAETDAALQPRSHWVDAGSATEEELQHWSGIAEELAQKLAADAIQRDRANATPFAEAKLLKDSGLVSLLVPKEHGGGGGHWSTALTVVRILARADASIAQLLAYHYINEGNIVLTISDAAERQRWFRATAAGQWIWGDSVNPTDPDLTLVPEAEGWVLNGKKRYSTGSAVGDALLVNARISAGPEAGRILAFVLENGREGVTYVDDWDFLGQRLSSSNTVTYDHVRVNPEDVLGYLTDEPYSTLVTPGIQLAFGNLYLGIAEGALNKARDLINARPHAWFLSTAEKYRHDPFVQRLVGDFKSQVAAVAALAEKINRRYEQVLALGSAVTEEVRGELAVEIAELKVISSDVATQLTHQIFEATGTSSTASKHGFDLYWRNIRTHSLHDPVDYKKLEVGAHFLNGEFQPLSLYT</sequence>
<reference evidence="4 5" key="1">
    <citation type="submission" date="2022-04" db="EMBL/GenBank/DDBJ databases">
        <title>Human microbiome associated bacterial genomes.</title>
        <authorList>
            <person name="Sandstrom S."/>
            <person name="Salamzade R."/>
            <person name="Kalan L.R."/>
        </authorList>
    </citation>
    <scope>NUCLEOTIDE SEQUENCE [LARGE SCALE GENOMIC DNA]</scope>
    <source>
        <strain evidence="5">p3-SID767</strain>
    </source>
</reference>
<gene>
    <name evidence="4" type="ORF">M3B43_02870</name>
</gene>
<dbReference type="PANTHER" id="PTHR43884:SF12">
    <property type="entry name" value="ISOVALERYL-COA DEHYDROGENASE, MITOCHONDRIAL-RELATED"/>
    <property type="match status" value="1"/>
</dbReference>
<protein>
    <submittedName>
        <fullName evidence="4">Acyl-CoA dehydrogenase family protein</fullName>
    </submittedName>
</protein>
<keyword evidence="5" id="KW-1185">Reference proteome</keyword>
<dbReference type="Gene3D" id="2.40.110.10">
    <property type="entry name" value="Butyryl-CoA Dehydrogenase, subunit A, domain 2"/>
    <property type="match status" value="1"/>
</dbReference>
<dbReference type="SUPFAM" id="SSF56645">
    <property type="entry name" value="Acyl-CoA dehydrogenase NM domain-like"/>
    <property type="match status" value="1"/>
</dbReference>
<keyword evidence="1" id="KW-0560">Oxidoreductase</keyword>
<dbReference type="InterPro" id="IPR046373">
    <property type="entry name" value="Acyl-CoA_Oxase/DH_mid-dom_sf"/>
</dbReference>
<name>A0ABT2HNM9_9MICC</name>
<dbReference type="RefSeq" id="WP_260072472.1">
    <property type="nucleotide sequence ID" value="NZ_JALXMO010000004.1"/>
</dbReference>
<evidence type="ECO:0000259" key="3">
    <source>
        <dbReference type="Pfam" id="PF08028"/>
    </source>
</evidence>
<dbReference type="Gene3D" id="1.20.140.10">
    <property type="entry name" value="Butyryl-CoA Dehydrogenase, subunit A, domain 3"/>
    <property type="match status" value="1"/>
</dbReference>
<dbReference type="InterPro" id="IPR013786">
    <property type="entry name" value="AcylCoA_DH/ox_N"/>
</dbReference>